<name>A0A0B0EH89_9BACT</name>
<proteinExistence type="predicted"/>
<feature type="non-terminal residue" evidence="2">
    <location>
        <position position="225"/>
    </location>
</feature>
<sequence>MSKREMLFIKTVIASLFVSLASLSTTLYGGKYVVKEGYSSNSKRIEEKINRGLSLALEAINIAEDHTEGENAKSKKPVKTLDKKEGNSKTDSGRKEIAHKQKSKVHNQLNSELEKILKEENKEKPQVSVPTTIHYTFKVEANRPWTKTNIYLKETDVVRIFCNGKVMPGDFEYRYKNTSCLAEGYHFTRDNFTVLPNARYMAAIGKIGNRDAFYIGSGREFVSYV</sequence>
<evidence type="ECO:0000256" key="1">
    <source>
        <dbReference type="SAM" id="MobiDB-lite"/>
    </source>
</evidence>
<dbReference type="Gene3D" id="2.60.120.430">
    <property type="entry name" value="Galactose-binding lectin"/>
    <property type="match status" value="1"/>
</dbReference>
<accession>A0A0B0EH89</accession>
<dbReference type="AlphaFoldDB" id="A0A0B0EH89"/>
<evidence type="ECO:0000313" key="2">
    <source>
        <dbReference type="EMBL" id="KHE90478.1"/>
    </source>
</evidence>
<reference evidence="2 3" key="1">
    <citation type="submission" date="2014-10" db="EMBL/GenBank/DDBJ databases">
        <title>Draft genome of anammox bacterium scalindua brodae, obtained using differential coverage binning of sequence data from two enrichment reactors.</title>
        <authorList>
            <person name="Speth D.R."/>
            <person name="Russ L."/>
            <person name="Kartal B."/>
            <person name="Op den Camp H.J."/>
            <person name="Dutilh B.E."/>
            <person name="Jetten M.S."/>
        </authorList>
    </citation>
    <scope>NUCLEOTIDE SEQUENCE [LARGE SCALE GENOMIC DNA]</scope>
    <source>
        <strain evidence="2">RU1</strain>
    </source>
</reference>
<dbReference type="EMBL" id="JRYO01000261">
    <property type="protein sequence ID" value="KHE90478.1"/>
    <property type="molecule type" value="Genomic_DNA"/>
</dbReference>
<evidence type="ECO:0000313" key="3">
    <source>
        <dbReference type="Proteomes" id="UP000030652"/>
    </source>
</evidence>
<comment type="caution">
    <text evidence="2">The sequence shown here is derived from an EMBL/GenBank/DDBJ whole genome shotgun (WGS) entry which is preliminary data.</text>
</comment>
<feature type="region of interest" description="Disordered" evidence="1">
    <location>
        <begin position="67"/>
        <end position="105"/>
    </location>
</feature>
<feature type="compositionally biased region" description="Basic and acidic residues" evidence="1">
    <location>
        <begin position="67"/>
        <end position="99"/>
    </location>
</feature>
<organism evidence="2 3">
    <name type="scientific">Candidatus Scalindua brodae</name>
    <dbReference type="NCBI Taxonomy" id="237368"/>
    <lineage>
        <taxon>Bacteria</taxon>
        <taxon>Pseudomonadati</taxon>
        <taxon>Planctomycetota</taxon>
        <taxon>Candidatus Brocadiia</taxon>
        <taxon>Candidatus Brocadiales</taxon>
        <taxon>Candidatus Scalinduaceae</taxon>
        <taxon>Candidatus Scalindua</taxon>
    </lineage>
</organism>
<dbReference type="Proteomes" id="UP000030652">
    <property type="component" value="Unassembled WGS sequence"/>
</dbReference>
<protein>
    <submittedName>
        <fullName evidence="2">Uncharacterized protein</fullName>
    </submittedName>
</protein>
<gene>
    <name evidence="2" type="ORF">SCABRO_03780</name>
</gene>